<organism evidence="6 7">
    <name type="scientific">Clupea harengus</name>
    <name type="common">Atlantic herring</name>
    <dbReference type="NCBI Taxonomy" id="7950"/>
    <lineage>
        <taxon>Eukaryota</taxon>
        <taxon>Metazoa</taxon>
        <taxon>Chordata</taxon>
        <taxon>Craniata</taxon>
        <taxon>Vertebrata</taxon>
        <taxon>Euteleostomi</taxon>
        <taxon>Actinopterygii</taxon>
        <taxon>Neopterygii</taxon>
        <taxon>Teleostei</taxon>
        <taxon>Clupei</taxon>
        <taxon>Clupeiformes</taxon>
        <taxon>Clupeoidei</taxon>
        <taxon>Clupeidae</taxon>
        <taxon>Clupea</taxon>
    </lineage>
</organism>
<name>A0A6P3VR59_CLUHA</name>
<dbReference type="OrthoDB" id="205623at2759"/>
<keyword evidence="2 3" id="KW-0808">Transferase</keyword>
<evidence type="ECO:0000256" key="1">
    <source>
        <dbReference type="ARBA" id="ARBA00005771"/>
    </source>
</evidence>
<evidence type="ECO:0000256" key="2">
    <source>
        <dbReference type="ARBA" id="ARBA00022679"/>
    </source>
</evidence>
<dbReference type="RefSeq" id="XP_012679071.2">
    <property type="nucleotide sequence ID" value="XM_012823617.2"/>
</dbReference>
<dbReference type="InterPro" id="IPR000863">
    <property type="entry name" value="Sulfotransferase_dom"/>
</dbReference>
<comment type="similarity">
    <text evidence="1 3">Belongs to the sulfotransferase 1 family.</text>
</comment>
<evidence type="ECO:0000256" key="4">
    <source>
        <dbReference type="SAM" id="MobiDB-lite"/>
    </source>
</evidence>
<dbReference type="PANTHER" id="PTHR11783">
    <property type="entry name" value="SULFOTRANSFERASE SULT"/>
    <property type="match status" value="1"/>
</dbReference>
<gene>
    <name evidence="7" type="primary">LOC105896817</name>
</gene>
<protein>
    <recommendedName>
        <fullName evidence="3">Sulfotransferase</fullName>
        <ecNumber evidence="3">2.8.2.-</ecNumber>
    </recommendedName>
</protein>
<dbReference type="Gene3D" id="3.40.50.300">
    <property type="entry name" value="P-loop containing nucleotide triphosphate hydrolases"/>
    <property type="match status" value="1"/>
</dbReference>
<dbReference type="SUPFAM" id="SSF52540">
    <property type="entry name" value="P-loop containing nucleoside triphosphate hydrolases"/>
    <property type="match status" value="1"/>
</dbReference>
<feature type="domain" description="Sulfotransferase" evidence="5">
    <location>
        <begin position="65"/>
        <end position="296"/>
    </location>
</feature>
<accession>A0A6P3VR59</accession>
<evidence type="ECO:0000313" key="7">
    <source>
        <dbReference type="RefSeq" id="XP_012679071.2"/>
    </source>
</evidence>
<dbReference type="EC" id="2.8.2.-" evidence="3"/>
<dbReference type="InterPro" id="IPR027417">
    <property type="entry name" value="P-loop_NTPase"/>
</dbReference>
<keyword evidence="6" id="KW-1185">Reference proteome</keyword>
<dbReference type="Pfam" id="PF00685">
    <property type="entry name" value="Sulfotransfer_1"/>
    <property type="match status" value="1"/>
</dbReference>
<dbReference type="KEGG" id="char:105896817"/>
<proteinExistence type="inferred from homology"/>
<evidence type="ECO:0000256" key="3">
    <source>
        <dbReference type="RuleBase" id="RU361155"/>
    </source>
</evidence>
<evidence type="ECO:0000259" key="5">
    <source>
        <dbReference type="Pfam" id="PF00685"/>
    </source>
</evidence>
<reference evidence="7" key="1">
    <citation type="submission" date="2025-08" db="UniProtKB">
        <authorList>
            <consortium name="RefSeq"/>
        </authorList>
    </citation>
    <scope>IDENTIFICATION</scope>
</reference>
<dbReference type="GO" id="GO:0008146">
    <property type="term" value="F:sulfotransferase activity"/>
    <property type="evidence" value="ECO:0007669"/>
    <property type="project" value="InterPro"/>
</dbReference>
<dbReference type="GeneID" id="105896817"/>
<dbReference type="AlphaFoldDB" id="A0A6P3VR59"/>
<evidence type="ECO:0000313" key="6">
    <source>
        <dbReference type="Proteomes" id="UP000515152"/>
    </source>
</evidence>
<dbReference type="Proteomes" id="UP000515152">
    <property type="component" value="Chromosome 24"/>
</dbReference>
<sequence>MLPHTTNKESAKHHEIPQWRQERLKRSENMKDEDRVHRYKGILYPTVMCARENLEALGTLEARREDVVLVSYPKSGFTWMVGVLRKIMTAATGKQFSEFPPHIEFWSPEMQKGVAKEASPRLMATHLHPDDMHPSFKEKKAKALVVWRNPKDTLVSFYHFMNKSPGLPNTEWNHFFTDFMKGEVVYGSYFSHAEAWEKLYDDPNVKMITYEELKHDLSGGIRQISQFYGFPLTEEQVQTISAQSTFSAMKESAGATRGKYNSNTYRKGEVGDWKNHFSEAQSQQMDEEFNKRLAGTKLGAKLKYDTYCK</sequence>
<feature type="region of interest" description="Disordered" evidence="4">
    <location>
        <begin position="1"/>
        <end position="31"/>
    </location>
</feature>